<dbReference type="Pfam" id="PF07679">
    <property type="entry name" value="I-set"/>
    <property type="match status" value="1"/>
</dbReference>
<name>A0A0B6YDE3_9EUPU</name>
<dbReference type="EMBL" id="HACG01007298">
    <property type="protein sequence ID" value="CEK54163.1"/>
    <property type="molecule type" value="Transcribed_RNA"/>
</dbReference>
<dbReference type="InterPro" id="IPR013783">
    <property type="entry name" value="Ig-like_fold"/>
</dbReference>
<evidence type="ECO:0000313" key="2">
    <source>
        <dbReference type="EMBL" id="CEK54163.1"/>
    </source>
</evidence>
<dbReference type="InterPro" id="IPR007110">
    <property type="entry name" value="Ig-like_dom"/>
</dbReference>
<reference evidence="2" key="1">
    <citation type="submission" date="2014-12" db="EMBL/GenBank/DDBJ databases">
        <title>Insight into the proteome of Arion vulgaris.</title>
        <authorList>
            <person name="Aradska J."/>
            <person name="Bulat T."/>
            <person name="Smidak R."/>
            <person name="Sarate P."/>
            <person name="Gangsoo J."/>
            <person name="Sialana F."/>
            <person name="Bilban M."/>
            <person name="Lubec G."/>
        </authorList>
    </citation>
    <scope>NUCLEOTIDE SEQUENCE</scope>
    <source>
        <tissue evidence="2">Skin</tissue>
    </source>
</reference>
<proteinExistence type="predicted"/>
<accession>A0A0B6YDE3</accession>
<dbReference type="InterPro" id="IPR013098">
    <property type="entry name" value="Ig_I-set"/>
</dbReference>
<feature type="non-terminal residue" evidence="2">
    <location>
        <position position="1"/>
    </location>
</feature>
<sequence length="71" mass="8126">PKPTYTWFKDGKELRSIPGDMEIQINTLTIFQANAEKHQGMYQCRAVNVYGTTFSAAQLRVLSFAPTFIKR</sequence>
<protein>
    <recommendedName>
        <fullName evidence="1">Ig-like domain-containing protein</fullName>
    </recommendedName>
</protein>
<evidence type="ECO:0000259" key="1">
    <source>
        <dbReference type="PROSITE" id="PS50835"/>
    </source>
</evidence>
<dbReference type="SUPFAM" id="SSF48726">
    <property type="entry name" value="Immunoglobulin"/>
    <property type="match status" value="1"/>
</dbReference>
<gene>
    <name evidence="2" type="primary">ORF22103</name>
</gene>
<dbReference type="InterPro" id="IPR036179">
    <property type="entry name" value="Ig-like_dom_sf"/>
</dbReference>
<dbReference type="PROSITE" id="PS50835">
    <property type="entry name" value="IG_LIKE"/>
    <property type="match status" value="1"/>
</dbReference>
<feature type="domain" description="Ig-like" evidence="1">
    <location>
        <begin position="1"/>
        <end position="63"/>
    </location>
</feature>
<organism evidence="2">
    <name type="scientific">Arion vulgaris</name>
    <dbReference type="NCBI Taxonomy" id="1028688"/>
    <lineage>
        <taxon>Eukaryota</taxon>
        <taxon>Metazoa</taxon>
        <taxon>Spiralia</taxon>
        <taxon>Lophotrochozoa</taxon>
        <taxon>Mollusca</taxon>
        <taxon>Gastropoda</taxon>
        <taxon>Heterobranchia</taxon>
        <taxon>Euthyneura</taxon>
        <taxon>Panpulmonata</taxon>
        <taxon>Eupulmonata</taxon>
        <taxon>Stylommatophora</taxon>
        <taxon>Helicina</taxon>
        <taxon>Arionoidea</taxon>
        <taxon>Arionidae</taxon>
        <taxon>Arion</taxon>
    </lineage>
</organism>
<feature type="non-terminal residue" evidence="2">
    <location>
        <position position="71"/>
    </location>
</feature>
<dbReference type="AlphaFoldDB" id="A0A0B6YDE3"/>
<dbReference type="Gene3D" id="2.60.40.10">
    <property type="entry name" value="Immunoglobulins"/>
    <property type="match status" value="1"/>
</dbReference>